<dbReference type="PANTHER" id="PTHR24379:SF121">
    <property type="entry name" value="C2H2-TYPE DOMAIN-CONTAINING PROTEIN"/>
    <property type="match status" value="1"/>
</dbReference>
<comment type="function">
    <text evidence="1">May be involved in transcriptional regulation.</text>
</comment>
<organism evidence="14">
    <name type="scientific">Rhipicephalus appendiculatus</name>
    <name type="common">Brown ear tick</name>
    <dbReference type="NCBI Taxonomy" id="34631"/>
    <lineage>
        <taxon>Eukaryota</taxon>
        <taxon>Metazoa</taxon>
        <taxon>Ecdysozoa</taxon>
        <taxon>Arthropoda</taxon>
        <taxon>Chelicerata</taxon>
        <taxon>Arachnida</taxon>
        <taxon>Acari</taxon>
        <taxon>Parasitiformes</taxon>
        <taxon>Ixodida</taxon>
        <taxon>Ixodoidea</taxon>
        <taxon>Ixodidae</taxon>
        <taxon>Rhipicephalinae</taxon>
        <taxon>Rhipicephalus</taxon>
        <taxon>Rhipicephalus</taxon>
    </lineage>
</organism>
<evidence type="ECO:0000256" key="8">
    <source>
        <dbReference type="ARBA" id="ARBA00023015"/>
    </source>
</evidence>
<keyword evidence="4" id="KW-0479">Metal-binding</keyword>
<dbReference type="GO" id="GO:0008270">
    <property type="term" value="F:zinc ion binding"/>
    <property type="evidence" value="ECO:0007669"/>
    <property type="project" value="UniProtKB-KW"/>
</dbReference>
<feature type="domain" description="C2H2-type" evidence="13">
    <location>
        <begin position="116"/>
        <end position="143"/>
    </location>
</feature>
<name>A0A131Z8R4_RHIAP</name>
<feature type="non-terminal residue" evidence="14">
    <location>
        <position position="1"/>
    </location>
</feature>
<dbReference type="SMART" id="SM00355">
    <property type="entry name" value="ZnF_C2H2"/>
    <property type="match status" value="5"/>
</dbReference>
<comment type="subcellular location">
    <subcellularLocation>
        <location evidence="2">Nucleus</location>
    </subcellularLocation>
</comment>
<evidence type="ECO:0000256" key="2">
    <source>
        <dbReference type="ARBA" id="ARBA00004123"/>
    </source>
</evidence>
<comment type="similarity">
    <text evidence="3">Belongs to the krueppel C2H2-type zinc-finger protein family.</text>
</comment>
<evidence type="ECO:0000256" key="1">
    <source>
        <dbReference type="ARBA" id="ARBA00003767"/>
    </source>
</evidence>
<dbReference type="SUPFAM" id="SSF57667">
    <property type="entry name" value="beta-beta-alpha zinc fingers"/>
    <property type="match status" value="3"/>
</dbReference>
<keyword evidence="9" id="KW-0238">DNA-binding</keyword>
<feature type="domain" description="C2H2-type" evidence="13">
    <location>
        <begin position="26"/>
        <end position="53"/>
    </location>
</feature>
<evidence type="ECO:0000256" key="12">
    <source>
        <dbReference type="PROSITE-ProRule" id="PRU00042"/>
    </source>
</evidence>
<evidence type="ECO:0000313" key="14">
    <source>
        <dbReference type="EMBL" id="JAP87185.1"/>
    </source>
</evidence>
<keyword evidence="6 12" id="KW-0863">Zinc-finger</keyword>
<evidence type="ECO:0000256" key="11">
    <source>
        <dbReference type="ARBA" id="ARBA00023242"/>
    </source>
</evidence>
<dbReference type="FunFam" id="3.30.160.60:FF:000448">
    <property type="entry name" value="RE1-silencing transcription factor A"/>
    <property type="match status" value="1"/>
</dbReference>
<dbReference type="InterPro" id="IPR036236">
    <property type="entry name" value="Znf_C2H2_sf"/>
</dbReference>
<dbReference type="EMBL" id="GEDV01001372">
    <property type="protein sequence ID" value="JAP87185.1"/>
    <property type="molecule type" value="Transcribed_RNA"/>
</dbReference>
<dbReference type="Gene3D" id="3.30.160.60">
    <property type="entry name" value="Classic Zinc Finger"/>
    <property type="match status" value="5"/>
</dbReference>
<dbReference type="PROSITE" id="PS50157">
    <property type="entry name" value="ZINC_FINGER_C2H2_2"/>
    <property type="match status" value="4"/>
</dbReference>
<dbReference type="GO" id="GO:0005634">
    <property type="term" value="C:nucleus"/>
    <property type="evidence" value="ECO:0007669"/>
    <property type="project" value="UniProtKB-SubCell"/>
</dbReference>
<keyword evidence="7" id="KW-0862">Zinc</keyword>
<evidence type="ECO:0000256" key="10">
    <source>
        <dbReference type="ARBA" id="ARBA00023163"/>
    </source>
</evidence>
<evidence type="ECO:0000256" key="9">
    <source>
        <dbReference type="ARBA" id="ARBA00023125"/>
    </source>
</evidence>
<protein>
    <submittedName>
        <fullName evidence="14">KRAB domain-containing zinc finger protein</fullName>
    </submittedName>
</protein>
<keyword evidence="10" id="KW-0804">Transcription</keyword>
<keyword evidence="5" id="KW-0677">Repeat</keyword>
<proteinExistence type="inferred from homology"/>
<evidence type="ECO:0000259" key="13">
    <source>
        <dbReference type="PROSITE" id="PS50157"/>
    </source>
</evidence>
<evidence type="ECO:0000256" key="3">
    <source>
        <dbReference type="ARBA" id="ARBA00006991"/>
    </source>
</evidence>
<dbReference type="InterPro" id="IPR013087">
    <property type="entry name" value="Znf_C2H2_type"/>
</dbReference>
<keyword evidence="8" id="KW-0805">Transcription regulation</keyword>
<sequence length="167" mass="18889">SNNSGATGSAEKAINVIEPTRKVERLRCEQCPFTTKSKYTLKDHMLVHTGDKCVECPICLAKFAKKYNVNRHMQRTHPDGKLYKSDLYKCDLCPYKTGSCSALESHMRIHAGGKLHACDMCPYVATRASCLARHMRTHTGDKPFKCDMCPFVTAWQGTLTRHIITRH</sequence>
<reference evidence="14" key="1">
    <citation type="journal article" date="2016" name="Ticks Tick Borne Dis.">
        <title>De novo assembly and annotation of the salivary gland transcriptome of Rhipicephalus appendiculatus male and female ticks during blood feeding.</title>
        <authorList>
            <person name="de Castro M.H."/>
            <person name="de Klerk D."/>
            <person name="Pienaar R."/>
            <person name="Latif A.A."/>
            <person name="Rees D.J."/>
            <person name="Mans B.J."/>
        </authorList>
    </citation>
    <scope>NUCLEOTIDE SEQUENCE</scope>
    <source>
        <tissue evidence="14">Salivary glands</tissue>
    </source>
</reference>
<feature type="domain" description="C2H2-type" evidence="13">
    <location>
        <begin position="88"/>
        <end position="115"/>
    </location>
</feature>
<evidence type="ECO:0000256" key="6">
    <source>
        <dbReference type="ARBA" id="ARBA00022771"/>
    </source>
</evidence>
<evidence type="ECO:0000256" key="7">
    <source>
        <dbReference type="ARBA" id="ARBA00022833"/>
    </source>
</evidence>
<dbReference type="GO" id="GO:0003677">
    <property type="term" value="F:DNA binding"/>
    <property type="evidence" value="ECO:0007669"/>
    <property type="project" value="UniProtKB-KW"/>
</dbReference>
<keyword evidence="11" id="KW-0539">Nucleus</keyword>
<accession>A0A131Z8R4</accession>
<dbReference type="Pfam" id="PF00096">
    <property type="entry name" value="zf-C2H2"/>
    <property type="match status" value="4"/>
</dbReference>
<dbReference type="PANTHER" id="PTHR24379">
    <property type="entry name" value="KRAB AND ZINC FINGER DOMAIN-CONTAINING"/>
    <property type="match status" value="1"/>
</dbReference>
<dbReference type="FunFam" id="3.30.160.60:FF:002110">
    <property type="entry name" value="Zinc finger protein 1053"/>
    <property type="match status" value="1"/>
</dbReference>
<dbReference type="PROSITE" id="PS00028">
    <property type="entry name" value="ZINC_FINGER_C2H2_1"/>
    <property type="match status" value="1"/>
</dbReference>
<feature type="domain" description="C2H2-type" evidence="13">
    <location>
        <begin position="54"/>
        <end position="82"/>
    </location>
</feature>
<dbReference type="AlphaFoldDB" id="A0A131Z8R4"/>
<evidence type="ECO:0000256" key="5">
    <source>
        <dbReference type="ARBA" id="ARBA00022737"/>
    </source>
</evidence>
<evidence type="ECO:0000256" key="4">
    <source>
        <dbReference type="ARBA" id="ARBA00022723"/>
    </source>
</evidence>